<dbReference type="InterPro" id="IPR001932">
    <property type="entry name" value="PPM-type_phosphatase-like_dom"/>
</dbReference>
<comment type="caution">
    <text evidence="4">The sequence shown here is derived from an EMBL/GenBank/DDBJ whole genome shotgun (WGS) entry which is preliminary data.</text>
</comment>
<dbReference type="Pfam" id="PF00481">
    <property type="entry name" value="PP2C"/>
    <property type="match status" value="1"/>
</dbReference>
<dbReference type="GO" id="GO:0016020">
    <property type="term" value="C:membrane"/>
    <property type="evidence" value="ECO:0007669"/>
    <property type="project" value="UniProtKB-SubCell"/>
</dbReference>
<dbReference type="CDD" id="cd00143">
    <property type="entry name" value="PP2Cc"/>
    <property type="match status" value="1"/>
</dbReference>
<keyword evidence="5" id="KW-1185">Reference proteome</keyword>
<gene>
    <name evidence="4" type="ORF">BSTOLATCC_MIC15741</name>
</gene>
<dbReference type="AlphaFoldDB" id="A0AAU9IPA7"/>
<dbReference type="PROSITE" id="PS51746">
    <property type="entry name" value="PPM_2"/>
    <property type="match status" value="1"/>
</dbReference>
<evidence type="ECO:0000313" key="4">
    <source>
        <dbReference type="EMBL" id="CAG9316307.1"/>
    </source>
</evidence>
<dbReference type="Gene3D" id="3.60.40.10">
    <property type="entry name" value="PPM-type phosphatase domain"/>
    <property type="match status" value="1"/>
</dbReference>
<evidence type="ECO:0000259" key="3">
    <source>
        <dbReference type="PROSITE" id="PS51746"/>
    </source>
</evidence>
<reference evidence="4" key="1">
    <citation type="submission" date="2021-09" db="EMBL/GenBank/DDBJ databases">
        <authorList>
            <consortium name="AG Swart"/>
            <person name="Singh M."/>
            <person name="Singh A."/>
            <person name="Seah K."/>
            <person name="Emmerich C."/>
        </authorList>
    </citation>
    <scope>NUCLEOTIDE SEQUENCE</scope>
    <source>
        <strain evidence="4">ATCC30299</strain>
    </source>
</reference>
<organism evidence="4 5">
    <name type="scientific">Blepharisma stoltei</name>
    <dbReference type="NCBI Taxonomy" id="1481888"/>
    <lineage>
        <taxon>Eukaryota</taxon>
        <taxon>Sar</taxon>
        <taxon>Alveolata</taxon>
        <taxon>Ciliophora</taxon>
        <taxon>Postciliodesmatophora</taxon>
        <taxon>Heterotrichea</taxon>
        <taxon>Heterotrichida</taxon>
        <taxon>Blepharismidae</taxon>
        <taxon>Blepharisma</taxon>
    </lineage>
</organism>
<protein>
    <recommendedName>
        <fullName evidence="3">PPM-type phosphatase domain-containing protein</fullName>
    </recommendedName>
</protein>
<keyword evidence="2" id="KW-0472">Membrane</keyword>
<name>A0AAU9IPA7_9CILI</name>
<evidence type="ECO:0000256" key="1">
    <source>
        <dbReference type="ARBA" id="ARBA00004370"/>
    </source>
</evidence>
<evidence type="ECO:0000313" key="5">
    <source>
        <dbReference type="Proteomes" id="UP001162131"/>
    </source>
</evidence>
<dbReference type="GO" id="GO:0004722">
    <property type="term" value="F:protein serine/threonine phosphatase activity"/>
    <property type="evidence" value="ECO:0007669"/>
    <property type="project" value="InterPro"/>
</dbReference>
<dbReference type="SUPFAM" id="SSF81606">
    <property type="entry name" value="PP2C-like"/>
    <property type="match status" value="1"/>
</dbReference>
<dbReference type="Proteomes" id="UP001162131">
    <property type="component" value="Unassembled WGS sequence"/>
</dbReference>
<dbReference type="InterPro" id="IPR036457">
    <property type="entry name" value="PPM-type-like_dom_sf"/>
</dbReference>
<proteinExistence type="predicted"/>
<evidence type="ECO:0000256" key="2">
    <source>
        <dbReference type="ARBA" id="ARBA00023136"/>
    </source>
</evidence>
<sequence length="423" mass="47517">MLNKQRTRPRMNTLQTPSLSSRTIFKDPIDFLISNDMSSELNIFNKPPKTCLPDVFSSRSTAIETSRRRTQFKRRTCIPCMNFPIEENLALTLKSPEAAADDGQILRLKSQSVLNFKHPLSVRNKKASVISYNYKSKIGESNGIYKKCNQDTYIAKPLFHQVNEFYLFTVCDGHGPSGHEVSHYIREMFPRLVEAKLKHRSSTLNDLEDALNKSIKKLTDQIDESKMPTESSGSTMNCVLINGNKLICANIGDSRAVLGSLCNSWKSKDLSRDHKPTEEDEKNRIIQSNGILDQVHSPIGKGIGPLRVWQSVNNHGLAMSRSIGDTIAHGFGVSSEPEFTRHHLTENDKFLIVASDGIWDVISSEEAVKIVGKVLDKDKREACCDALINEAARRWKHVHNNSVDDITVIVVFFGLQKLSLGVH</sequence>
<dbReference type="SMART" id="SM00332">
    <property type="entry name" value="PP2Cc"/>
    <property type="match status" value="1"/>
</dbReference>
<comment type="subcellular location">
    <subcellularLocation>
        <location evidence="1">Membrane</location>
    </subcellularLocation>
</comment>
<accession>A0AAU9IPA7</accession>
<feature type="domain" description="PPM-type phosphatase" evidence="3">
    <location>
        <begin position="131"/>
        <end position="413"/>
    </location>
</feature>
<dbReference type="InterPro" id="IPR015655">
    <property type="entry name" value="PP2C"/>
</dbReference>
<dbReference type="EMBL" id="CAJZBQ010000015">
    <property type="protein sequence ID" value="CAG9316307.1"/>
    <property type="molecule type" value="Genomic_DNA"/>
</dbReference>
<dbReference type="PANTHER" id="PTHR47992">
    <property type="entry name" value="PROTEIN PHOSPHATASE"/>
    <property type="match status" value="1"/>
</dbReference>